<dbReference type="Proteomes" id="UP001145114">
    <property type="component" value="Unassembled WGS sequence"/>
</dbReference>
<protein>
    <submittedName>
        <fullName evidence="1">Uncharacterized protein</fullName>
    </submittedName>
</protein>
<proteinExistence type="predicted"/>
<feature type="non-terminal residue" evidence="1">
    <location>
        <position position="157"/>
    </location>
</feature>
<accession>A0ACC1HAL8</accession>
<organism evidence="1 2">
    <name type="scientific">Spiromyces aspiralis</name>
    <dbReference type="NCBI Taxonomy" id="68401"/>
    <lineage>
        <taxon>Eukaryota</taxon>
        <taxon>Fungi</taxon>
        <taxon>Fungi incertae sedis</taxon>
        <taxon>Zoopagomycota</taxon>
        <taxon>Kickxellomycotina</taxon>
        <taxon>Kickxellomycetes</taxon>
        <taxon>Kickxellales</taxon>
        <taxon>Kickxellaceae</taxon>
        <taxon>Spiromyces</taxon>
    </lineage>
</organism>
<comment type="caution">
    <text evidence="1">The sequence shown here is derived from an EMBL/GenBank/DDBJ whole genome shotgun (WGS) entry which is preliminary data.</text>
</comment>
<evidence type="ECO:0000313" key="2">
    <source>
        <dbReference type="Proteomes" id="UP001145114"/>
    </source>
</evidence>
<gene>
    <name evidence="1" type="ORF">EV182_007473</name>
</gene>
<evidence type="ECO:0000313" key="1">
    <source>
        <dbReference type="EMBL" id="KAJ1671739.1"/>
    </source>
</evidence>
<sequence>KRQESEDDVLDRQVSMLMANSASLIENVSASQLTGKDRKKHNLERLTKLGLKAPKAEHAPRNIRYEKEKYRQSLAKKQLQDAKDRGVLTDTVKKEIQNGILGKKQPKQKQRVRGLKETIGRYRDGTLTISQKDIERITSKGGNKSSNHGKSKKRKRR</sequence>
<keyword evidence="2" id="KW-1185">Reference proteome</keyword>
<dbReference type="EMBL" id="JAMZIH010008610">
    <property type="protein sequence ID" value="KAJ1671739.1"/>
    <property type="molecule type" value="Genomic_DNA"/>
</dbReference>
<reference evidence="1" key="1">
    <citation type="submission" date="2022-06" db="EMBL/GenBank/DDBJ databases">
        <title>Phylogenomic reconstructions and comparative analyses of Kickxellomycotina fungi.</title>
        <authorList>
            <person name="Reynolds N.K."/>
            <person name="Stajich J.E."/>
            <person name="Barry K."/>
            <person name="Grigoriev I.V."/>
            <person name="Crous P."/>
            <person name="Smith M.E."/>
        </authorList>
    </citation>
    <scope>NUCLEOTIDE SEQUENCE</scope>
    <source>
        <strain evidence="1">RSA 2271</strain>
    </source>
</reference>
<name>A0ACC1HAL8_9FUNG</name>
<feature type="non-terminal residue" evidence="1">
    <location>
        <position position="1"/>
    </location>
</feature>